<feature type="compositionally biased region" description="Basic and acidic residues" evidence="1">
    <location>
        <begin position="1932"/>
        <end position="1944"/>
    </location>
</feature>
<feature type="compositionally biased region" description="Basic and acidic residues" evidence="1">
    <location>
        <begin position="4072"/>
        <end position="4107"/>
    </location>
</feature>
<feature type="compositionally biased region" description="Polar residues" evidence="1">
    <location>
        <begin position="2434"/>
        <end position="2446"/>
    </location>
</feature>
<feature type="compositionally biased region" description="Basic and acidic residues" evidence="1">
    <location>
        <begin position="2950"/>
        <end position="2967"/>
    </location>
</feature>
<feature type="compositionally biased region" description="Basic and acidic residues" evidence="1">
    <location>
        <begin position="4358"/>
        <end position="4374"/>
    </location>
</feature>
<feature type="compositionally biased region" description="Basic and acidic residues" evidence="1">
    <location>
        <begin position="4289"/>
        <end position="4312"/>
    </location>
</feature>
<feature type="compositionally biased region" description="Basic and acidic residues" evidence="1">
    <location>
        <begin position="2729"/>
        <end position="2740"/>
    </location>
</feature>
<feature type="compositionally biased region" description="Polar residues" evidence="1">
    <location>
        <begin position="1366"/>
        <end position="1381"/>
    </location>
</feature>
<keyword evidence="3" id="KW-1185">Reference proteome</keyword>
<feature type="region of interest" description="Disordered" evidence="1">
    <location>
        <begin position="2672"/>
        <end position="2691"/>
    </location>
</feature>
<dbReference type="PANTHER" id="PTHR35511:SF2">
    <property type="entry name" value="A-KINASE ANCHOR-LIKE PROTEIN"/>
    <property type="match status" value="1"/>
</dbReference>
<feature type="region of interest" description="Disordered" evidence="1">
    <location>
        <begin position="4259"/>
        <end position="4324"/>
    </location>
</feature>
<reference evidence="2" key="1">
    <citation type="journal article" date="2020" name="bioRxiv">
        <title>Hybrid origin of Populus tomentosa Carr. identified through genome sequencing and phylogenomic analysis.</title>
        <authorList>
            <person name="An X."/>
            <person name="Gao K."/>
            <person name="Chen Z."/>
            <person name="Li J."/>
            <person name="Yang X."/>
            <person name="Yang X."/>
            <person name="Zhou J."/>
            <person name="Guo T."/>
            <person name="Zhao T."/>
            <person name="Huang S."/>
            <person name="Miao D."/>
            <person name="Khan W.U."/>
            <person name="Rao P."/>
            <person name="Ye M."/>
            <person name="Lei B."/>
            <person name="Liao W."/>
            <person name="Wang J."/>
            <person name="Ji L."/>
            <person name="Li Y."/>
            <person name="Guo B."/>
            <person name="Mustafa N.S."/>
            <person name="Li S."/>
            <person name="Yun Q."/>
            <person name="Keller S.R."/>
            <person name="Mao J."/>
            <person name="Zhang R."/>
            <person name="Strauss S.H."/>
        </authorList>
    </citation>
    <scope>NUCLEOTIDE SEQUENCE</scope>
    <source>
        <strain evidence="2">GM15</strain>
        <tissue evidence="2">Leaf</tissue>
    </source>
</reference>
<feature type="compositionally biased region" description="Basic and acidic residues" evidence="1">
    <location>
        <begin position="4469"/>
        <end position="4487"/>
    </location>
</feature>
<feature type="compositionally biased region" description="Basic and acidic residues" evidence="1">
    <location>
        <begin position="2921"/>
        <end position="2935"/>
    </location>
</feature>
<feature type="region of interest" description="Disordered" evidence="1">
    <location>
        <begin position="3965"/>
        <end position="3991"/>
    </location>
</feature>
<feature type="region of interest" description="Disordered" evidence="1">
    <location>
        <begin position="4050"/>
        <end position="4192"/>
    </location>
</feature>
<evidence type="ECO:0000313" key="2">
    <source>
        <dbReference type="EMBL" id="KAG6790103.1"/>
    </source>
</evidence>
<feature type="compositionally biased region" description="Basic and acidic residues" evidence="1">
    <location>
        <begin position="1674"/>
        <end position="1712"/>
    </location>
</feature>
<feature type="compositionally biased region" description="Basic and acidic residues" evidence="1">
    <location>
        <begin position="3828"/>
        <end position="3838"/>
    </location>
</feature>
<feature type="compositionally biased region" description="Basic and acidic residues" evidence="1">
    <location>
        <begin position="1303"/>
        <end position="1328"/>
    </location>
</feature>
<feature type="region of interest" description="Disordered" evidence="1">
    <location>
        <begin position="1"/>
        <end position="23"/>
    </location>
</feature>
<feature type="compositionally biased region" description="Basic and acidic residues" evidence="1">
    <location>
        <begin position="2136"/>
        <end position="2153"/>
    </location>
</feature>
<feature type="compositionally biased region" description="Basic and acidic residues" evidence="1">
    <location>
        <begin position="1165"/>
        <end position="1190"/>
    </location>
</feature>
<feature type="compositionally biased region" description="Polar residues" evidence="1">
    <location>
        <begin position="3229"/>
        <end position="3240"/>
    </location>
</feature>
<feature type="region of interest" description="Disordered" evidence="1">
    <location>
        <begin position="3188"/>
        <end position="3302"/>
    </location>
</feature>
<feature type="compositionally biased region" description="Polar residues" evidence="1">
    <location>
        <begin position="2156"/>
        <end position="2167"/>
    </location>
</feature>
<feature type="compositionally biased region" description="Basic and acidic residues" evidence="1">
    <location>
        <begin position="960"/>
        <end position="977"/>
    </location>
</feature>
<feature type="region of interest" description="Disordered" evidence="1">
    <location>
        <begin position="4577"/>
        <end position="4607"/>
    </location>
</feature>
<feature type="compositionally biased region" description="Low complexity" evidence="1">
    <location>
        <begin position="4577"/>
        <end position="4588"/>
    </location>
</feature>
<feature type="region of interest" description="Disordered" evidence="1">
    <location>
        <begin position="3620"/>
        <end position="3694"/>
    </location>
</feature>
<feature type="compositionally biased region" description="Polar residues" evidence="1">
    <location>
        <begin position="3037"/>
        <end position="3059"/>
    </location>
</feature>
<feature type="compositionally biased region" description="Basic and acidic residues" evidence="1">
    <location>
        <begin position="3787"/>
        <end position="3801"/>
    </location>
</feature>
<feature type="compositionally biased region" description="Basic residues" evidence="1">
    <location>
        <begin position="4589"/>
        <end position="4607"/>
    </location>
</feature>
<feature type="compositionally biased region" description="Basic and acidic residues" evidence="1">
    <location>
        <begin position="1951"/>
        <end position="1973"/>
    </location>
</feature>
<feature type="compositionally biased region" description="Polar residues" evidence="1">
    <location>
        <begin position="311"/>
        <end position="326"/>
    </location>
</feature>
<dbReference type="EMBL" id="JAAWWB010000002">
    <property type="protein sequence ID" value="KAG6790103.1"/>
    <property type="molecule type" value="Genomic_DNA"/>
</dbReference>
<feature type="compositionally biased region" description="Basic and acidic residues" evidence="1">
    <location>
        <begin position="885"/>
        <end position="909"/>
    </location>
</feature>
<feature type="compositionally biased region" description="Basic and acidic residues" evidence="1">
    <location>
        <begin position="2989"/>
        <end position="3007"/>
    </location>
</feature>
<feature type="compositionally biased region" description="Basic and acidic residues" evidence="1">
    <location>
        <begin position="585"/>
        <end position="617"/>
    </location>
</feature>
<feature type="compositionally biased region" description="Basic and acidic residues" evidence="1">
    <location>
        <begin position="1982"/>
        <end position="2002"/>
    </location>
</feature>
<feature type="compositionally biased region" description="Polar residues" evidence="1">
    <location>
        <begin position="2062"/>
        <end position="2074"/>
    </location>
</feature>
<evidence type="ECO:0008006" key="4">
    <source>
        <dbReference type="Google" id="ProtNLM"/>
    </source>
</evidence>
<feature type="region of interest" description="Disordered" evidence="1">
    <location>
        <begin position="2894"/>
        <end position="3059"/>
    </location>
</feature>
<feature type="compositionally biased region" description="Basic and acidic residues" evidence="1">
    <location>
        <begin position="1447"/>
        <end position="1458"/>
    </location>
</feature>
<feature type="compositionally biased region" description="Basic and acidic residues" evidence="1">
    <location>
        <begin position="2229"/>
        <end position="2240"/>
    </location>
</feature>
<feature type="compositionally biased region" description="Basic and acidic residues" evidence="1">
    <location>
        <begin position="2818"/>
        <end position="2857"/>
    </location>
</feature>
<feature type="compositionally biased region" description="Basic and acidic residues" evidence="1">
    <location>
        <begin position="850"/>
        <end position="866"/>
    </location>
</feature>
<feature type="compositionally biased region" description="Basic and acidic residues" evidence="1">
    <location>
        <begin position="2415"/>
        <end position="2432"/>
    </location>
</feature>
<feature type="compositionally biased region" description="Basic and acidic residues" evidence="1">
    <location>
        <begin position="4405"/>
        <end position="4415"/>
    </location>
</feature>
<feature type="compositionally biased region" description="Basic and acidic residues" evidence="1">
    <location>
        <begin position="2261"/>
        <end position="2281"/>
    </location>
</feature>
<feature type="region of interest" description="Disordered" evidence="1">
    <location>
        <begin position="3560"/>
        <end position="3589"/>
    </location>
</feature>
<feature type="region of interest" description="Disordered" evidence="1">
    <location>
        <begin position="3762"/>
        <end position="3838"/>
    </location>
</feature>
<evidence type="ECO:0000256" key="1">
    <source>
        <dbReference type="SAM" id="MobiDB-lite"/>
    </source>
</evidence>
<feature type="region of interest" description="Disordered" evidence="1">
    <location>
        <begin position="503"/>
        <end position="551"/>
    </location>
</feature>
<dbReference type="OrthoDB" id="771720at2759"/>
<feature type="region of interest" description="Disordered" evidence="1">
    <location>
        <begin position="1512"/>
        <end position="1557"/>
    </location>
</feature>
<feature type="compositionally biased region" description="Basic and acidic residues" evidence="1">
    <location>
        <begin position="4504"/>
        <end position="4528"/>
    </location>
</feature>
<feature type="region of interest" description="Disordered" evidence="1">
    <location>
        <begin position="212"/>
        <end position="245"/>
    </location>
</feature>
<feature type="compositionally biased region" description="Basic and acidic residues" evidence="1">
    <location>
        <begin position="368"/>
        <end position="394"/>
    </location>
</feature>
<feature type="compositionally biased region" description="Basic and acidic residues" evidence="1">
    <location>
        <begin position="1720"/>
        <end position="1735"/>
    </location>
</feature>
<feature type="compositionally biased region" description="Basic and acidic residues" evidence="1">
    <location>
        <begin position="3645"/>
        <end position="3655"/>
    </location>
</feature>
<feature type="compositionally biased region" description="Basic and acidic residues" evidence="1">
    <location>
        <begin position="228"/>
        <end position="237"/>
    </location>
</feature>
<feature type="region of interest" description="Disordered" evidence="1">
    <location>
        <begin position="3505"/>
        <end position="3527"/>
    </location>
</feature>
<feature type="region of interest" description="Disordered" evidence="1">
    <location>
        <begin position="1366"/>
        <end position="1419"/>
    </location>
</feature>
<feature type="region of interest" description="Disordered" evidence="1">
    <location>
        <begin position="571"/>
        <end position="689"/>
    </location>
</feature>
<feature type="compositionally biased region" description="Basic and acidic residues" evidence="1">
    <location>
        <begin position="3270"/>
        <end position="3301"/>
    </location>
</feature>
<feature type="region of interest" description="Disordered" evidence="1">
    <location>
        <begin position="1431"/>
        <end position="1476"/>
    </location>
</feature>
<feature type="compositionally biased region" description="Polar residues" evidence="1">
    <location>
        <begin position="2248"/>
        <end position="2260"/>
    </location>
</feature>
<protein>
    <recommendedName>
        <fullName evidence="4">Titin-like</fullName>
    </recommendedName>
</protein>
<evidence type="ECO:0000313" key="3">
    <source>
        <dbReference type="Proteomes" id="UP000886885"/>
    </source>
</evidence>
<sequence>MLHDKFASYRSSDMYSQETEGLETVHTSLGGNAVVPEGGSFLEPPSIAKVPGEEIFRKLIDQVPCLVEKNEKQAHKDEGFDTTEEGETKEIAEKEKQVDDVTGTILQMDKIEGPSVNIEEEEKIVKHVEAMEDGEADVEGKPKSIEKETGGPEKYEEGEMKIEESVELETSNEVGSFEPGLSQGKEALSQTADATVNNLDNPETVKEVCQEKQIKDSGTGDGTINEQRIGEERKGGEKSVSCSSFLDDKGTDVVKAIETTEKEKEGTTCDTMGGGTYIVESGIDIKKEKETTPGTGEGMQDKRNTEDIATVTHTTQETEEMYSQQVDKPDVCMVSESESEEIVNKSPQGEGQNLILEKTAEADSSEGENIKDGMDPEQKPDGLFVKHEENKQSMHQDLAMAEESTEENRDMETPTVIAAENKTSDAVPITITTAQDHSVIEDDKIMDVVANVVPEDSKEEMSKYEDKIKETFAQQDEAVSEKSENSLALISWEVDTATSSECSEAIASAKEETPIKIPGESFEDKKEEKPIDADAVVDSGLPIEKSLLPTDLNEKIEDAGLELQYKNSSEVHISHSLEQETIPVQDEKQPKVSDFEPQEQDHEENAPSKDLEKHAEDASEACESMQNTNLENPSAEGAITTEVNSKANEMAVEKEEKIHELESEEKLAIDDAGTNLEEKKQKKEEAHDEQAYQMATSKFFKFPNLLSLKLKQKSLNITMISNHEIHINEEDKRKSLLGNDGPRTSIAGDRIEEVTSDEVCSREFVDKKVERSVQAAGFQEAETPLKNGVGENYEMSSIVNEEVIDEPKITDIGEVIDEERIKDDATHPSSELVFDEKLVESSQDNETEAEMSKGDGVEEQMMKDDNAEVILQESIQEASVNDFQNDLKDAEKSSREMSEVSEAEKKDETNNNEESPDSTLQASLLKEQESLQTENLTAEAEEKDEDGSSIRKDEDEDNDNGLKEVKECSEKETLKGEEEVEQISPKNEPGENLERSASMIPGETKEVAFNKTTQKIEEEIDESVEGVNKEGETRKEDGEEQVNDENDAKSIPVESIKEVPVSKLLDDENNAEEFKIEIYEESVGAGTNESITNATYQNDGTTPDAALETSTAKETLKYEEDVEQIPPINEPGENLERSASMIPGETEEVALNKTTRKTEEEMDDGVERVKKEAETGKEDGKEQVIDENDAKSIPVEPIKEVPVSKLLDDKNNAGEISEESVAAGTNESITNATYQNDGTTPDAALETSTAKETLKDEEDVEQIPPINEPGENLERSASMIPGETEEVALNKTTRKTEEEMDDGVERVKKEAETGKEDGKEQVVDENDAKSIPVESIKEVPVSKLLDDENNAEEFIREISEESVVAGTNESVTDATYQNDGTTPDAALETSTAKETLKDEEDVEQIPPMNEPGENLESSASMISAETEEVALNKTTQKTEEEMDDGVEGVKKEAETGKEDGEEQVIDENDAKSIPVEPIKEVPVSKLLDDKNNAGEISEESVAAVTNESVTDATYQNDGTTPDAALETSTAKETLKDEEDVEQIPPMNEPGENLESSASMISAETEEVALNKTTQKTEEEMDDGVEGVKKEAETGKEDGEEQVIDENDAKSIPVEPIKEVPVSKLLDDKNNAGEISEESVIAGTNESITDVTYQNDGTPSAALETSTVKQVEIVRGEGKDTIPAEASPKEEEEHDRARGFKRVGDNSSEIRLEEDLEKSDEETSKKIDAVAHETNQHIEFPSSTLETSPVEEQASVQRDNLTPEETSPEEKMYEDGSSNKKDEDKEKNAGLAEETRNAGETLKAEESSEQILQNNNLIENPKQSINMICAETEADAFSKMVDNHEEEIVEIPRGNAEAELLKEENIEVHVVEESNINSLSQESAEESPIKDFQNAAKNSEKSTEEMLESQIAGGDETNTNDEDCNSILPISVDKIDESFEGEDKNITTAEASTHDEKEEHGSLDRADDGNDSNRDLTVTNQDSTREALKVQEDFEKELQRIELGEPEESSTVMAAETEAGTLSDKIDDVTSQEEVVTIENIEETVEKEKKEEHGSLEKAGEGNDSNPDLTVTNQDSAREASKVQEDSDQELQRIEPGEPEESSTVMAAETEAGTLSDKIDDVTSQKEVVTIENIEETVEKEKKEEYGPLDRADDGNDSNPDLTVTNQDSAREASKVQEDSQQELQRIEPGEPEESSNIMAAETEAGILSDKIDDITSQEEVVTVPNIEETVEKEKNEEHGSLDTAGEGNDSNPDLTVTNQDSAREASKVQEDSEQELQRIEPGEPEESSTVMAAETEAGTLSDKIDDVTSQEEVVTIENIEETVEKEKKEEHGPLYRADDGNDSNPDLTVTNQDSAREASKVQEDSEQELQRIEPGELEESSTVMAAETETGTLSDKIDDVTSQEEVVTVPNIEETVEKEKKEEHGSLDRAGEGNDSNPDLTVTNQDSAREACKVQEDSEQELQRIEPGEPEESSTVMAAETEAGTFSDKIDDVTSQEEVVTIENIEDTVEKEKKEEHGPLDRADDGNDSNPDLTVTDLDSAREASKVQEDSEQELQRIEPGEPEESSTVMAAETEAGTLSDKIDDVTSQEEVVTVPNIEETIEKQKKEGSEDIDVTKVKRAVMEEDPKLVAEASDANKSVENDAEDENIISGGKEVETVEKKFELDSIQKLEVEEKRENKEEETKNEDIKEVCGDTKLASLSVDAEEHVTAEEHTNTDISPQTTGETTAEEKAKTVKEMEESVITSVDEDAEKKVPEEESAINDQSKIIYEGDESGMLVEQEVHEIIQTAEEYGDIGKQGSVIKDSYEAPLSSTNEEIPLHKETEDESDKVKDSKSEFTEPFEARGSVDRQEFETLRGEQGPNSDIYLVKASEGVSEKESNKSPVEISYLESESKGEILEEVQPDINDSSSALTTGIARETSFKEAEPEDKRQIESFEPAPQEKGPVTESTERTTLESVDIDAKPEDSNFIEDEDHGIPAASEAEELENEMHEETPMTGSEDYKEETTNETSLGNVLDDKQVECSTMLPKEPELMTNEGNKATDENSTTYENIETPQTPQEIEIMLKEDMPINARDASKSVDPRIESIKEEVGSYQFDDLNEHHELDNEKQEGIDVSKSSEVRDLANQGEICKLMSLEDEYSSNVGDEALKCIEATSAERKEAILEEDNSTKKSEDSFTDNVEANKAAFELEEGTNDQEQAIGTKDYGVLAEENFEVSEPGKKLEGVSESETGDQSSQKIPETDPGKVENITEIQNRSSKSVEQSSLESQEVREETGEKTEPRFETEGDVKETQNTDETLKDVLLTEEVHEKVDKAGSETLKCTEKDVNDTLEICAKSTEDERVHEVKQSSLVAEECHEATESNEQAAIMSSDLQEAPTMEEMSLAKAINDEDNEMPAVLSTTKTAEESDEMIKIIKEEDSCCDKIKATPMVEIAKTSLEEAQLDEKPVQVSNITSNDAVSLEIEAEACQQEKIKDNVGLELPSNLASPIPIDDHENIMREQVAKENADADGVQENERASDVVYESKDHGIEELVTSKIKEENEKSSEIESLGVEAAANEIAIDQNPPEVISKEEQGISATTERREENVKDVELLEDDLRKTEEVPLQMDDCRERDISQLELQSNKDIQNQSPKEVLEEECGTPDETKEEIKEGPKLVSMTSSQGFEALKEDESTSGQTVPEEKLEEQNQTPAAALLSKEKDCGTERIIENIEECVQVEIPTDPQNDSPKKITEDTCLHKKETNELEVSGFGVELNTGMQKDSLNEIQVEESKSPNDASKLQTPDYETSKEAFESMSEAHGHKGFTASQETEIEEKHPEVAITDLTAGEDRSEKTIDPAEITHDEVIEEGTFERTSNLKTELSKEAFKSISEVHGREALAESEDTEIKEKHPEVTVTDMAAEENQSERTIDATEIIHDKLKSEELTKRENQEIMEEKEGAKNGDPVTLGEETTKVCQEEYELKAEESLGDKETQKDIQNEELYKEAEKADGIEKQMDTERIIEHLHLAAAENETMKESFLDEAGSEIHLENQICEIASGNDGRTEAANVKEEEMDVEISQKEVPTDLVEANEATRDIHEEEETSKTTTEHIEEHVKEVEIEADEHPSAPKTAESTCSQKEETKEQEAGGSGVECSTDMQKNGSNEFDEEEGRTPDEDSTPQPQGYENKKDKEYLPESNKMTEITETGAFEKTSDLRAETGEEAFKSVSEVHEHEVLAESEHAEIKKEKHTEVAVTDLVAGENQNKKTIAATEVVHDELTNEELTKQDKQQFKEEKEDTKNCNPINLGEKTTKESRQIHDLKAEESQEDKMETEIQNEEVSNESGEYLHQTAVENETINESFPDEALVENAEDMGTKLQVEKHSDEKTSGYDRTEAITNEEFGTEISEKESLQAPAEANETTQDIHQGERDSDSTSEKPIPIEAEPQETTERKKDAPQVLLQEPIVEATQGAGVGESEPGKATGIVDAQGFEHKAERSIDEENIRGNDESMSAKTSLFDMMQSSTRERQVGGDLTEETRVEGEKAKSDEEKEEEEEEEEEGEEHKKTDSGSDAPVMVEASRDIVDVKVSSKKHYNILSGVGSKVKNSISKVKKAITGKSSHPKQHSPK</sequence>
<feature type="compositionally biased region" description="Basic and acidic residues" evidence="1">
    <location>
        <begin position="3515"/>
        <end position="3527"/>
    </location>
</feature>
<feature type="region of interest" description="Disordered" evidence="1">
    <location>
        <begin position="2708"/>
        <end position="2764"/>
    </location>
</feature>
<feature type="compositionally biased region" description="Polar residues" evidence="1">
    <location>
        <begin position="2342"/>
        <end position="2353"/>
    </location>
</feature>
<feature type="compositionally biased region" description="Basic and acidic residues" evidence="1">
    <location>
        <begin position="676"/>
        <end position="689"/>
    </location>
</feature>
<feature type="compositionally biased region" description="Basic and acidic residues" evidence="1">
    <location>
        <begin position="2601"/>
        <end position="2612"/>
    </location>
</feature>
<feature type="compositionally biased region" description="Basic and acidic residues" evidence="1">
    <location>
        <begin position="522"/>
        <end position="532"/>
    </location>
</feature>
<feature type="compositionally biased region" description="Polar residues" evidence="1">
    <location>
        <begin position="3620"/>
        <end position="3633"/>
    </location>
</feature>
<feature type="compositionally biased region" description="Basic and acidic residues" evidence="1">
    <location>
        <begin position="2043"/>
        <end position="2060"/>
    </location>
</feature>
<organism evidence="2 3">
    <name type="scientific">Populus tomentosa</name>
    <name type="common">Chinese white poplar</name>
    <dbReference type="NCBI Taxonomy" id="118781"/>
    <lineage>
        <taxon>Eukaryota</taxon>
        <taxon>Viridiplantae</taxon>
        <taxon>Streptophyta</taxon>
        <taxon>Embryophyta</taxon>
        <taxon>Tracheophyta</taxon>
        <taxon>Spermatophyta</taxon>
        <taxon>Magnoliopsida</taxon>
        <taxon>eudicotyledons</taxon>
        <taxon>Gunneridae</taxon>
        <taxon>Pentapetalae</taxon>
        <taxon>rosids</taxon>
        <taxon>fabids</taxon>
        <taxon>Malpighiales</taxon>
        <taxon>Salicaceae</taxon>
        <taxon>Saliceae</taxon>
        <taxon>Populus</taxon>
    </lineage>
</organism>
<feature type="compositionally biased region" description="Basic and acidic residues" evidence="1">
    <location>
        <begin position="3571"/>
        <end position="3589"/>
    </location>
</feature>
<feature type="compositionally biased region" description="Polar residues" evidence="1">
    <location>
        <begin position="3775"/>
        <end position="3786"/>
    </location>
</feature>
<feature type="region of interest" description="Disordered" evidence="1">
    <location>
        <begin position="4357"/>
        <end position="4559"/>
    </location>
</feature>
<proteinExistence type="predicted"/>
<feature type="compositionally biased region" description="Polar residues" evidence="1">
    <location>
        <begin position="873"/>
        <end position="884"/>
    </location>
</feature>
<feature type="compositionally biased region" description="Polar residues" evidence="1">
    <location>
        <begin position="9"/>
        <end position="23"/>
    </location>
</feature>
<feature type="region of interest" description="Disordered" evidence="1">
    <location>
        <begin position="1217"/>
        <end position="1331"/>
    </location>
</feature>
<feature type="region of interest" description="Disordered" evidence="1">
    <location>
        <begin position="1123"/>
        <end position="1197"/>
    </location>
</feature>
<accession>A0A8X8AIT3</accession>
<feature type="compositionally biased region" description="Basic and acidic residues" evidence="1">
    <location>
        <begin position="86"/>
        <end position="99"/>
    </location>
</feature>
<dbReference type="PANTHER" id="PTHR35511">
    <property type="entry name" value="A-KINASE ANCHOR-LIKE PROTEIN"/>
    <property type="match status" value="1"/>
</dbReference>
<feature type="region of interest" description="Disordered" evidence="1">
    <location>
        <begin position="819"/>
        <end position="1054"/>
    </location>
</feature>
<feature type="compositionally biased region" description="Basic and acidic residues" evidence="1">
    <location>
        <begin position="4259"/>
        <end position="4279"/>
    </location>
</feature>
<comment type="caution">
    <text evidence="2">The sequence shown here is derived from an EMBL/GenBank/DDBJ whole genome shotgun (WGS) entry which is preliminary data.</text>
</comment>
<feature type="compositionally biased region" description="Basic and acidic residues" evidence="1">
    <location>
        <begin position="2075"/>
        <end position="2095"/>
    </location>
</feature>
<feature type="compositionally biased region" description="Low complexity" evidence="1">
    <location>
        <begin position="3257"/>
        <end position="3269"/>
    </location>
</feature>
<gene>
    <name evidence="2" type="ORF">POTOM_006249</name>
</gene>
<feature type="compositionally biased region" description="Basic and acidic residues" evidence="1">
    <location>
        <begin position="1027"/>
        <end position="1037"/>
    </location>
</feature>
<feature type="compositionally biased region" description="Basic and acidic residues" evidence="1">
    <location>
        <begin position="2508"/>
        <end position="2525"/>
    </location>
</feature>
<feature type="compositionally biased region" description="Basic and acidic residues" evidence="1">
    <location>
        <begin position="651"/>
        <end position="669"/>
    </location>
</feature>
<feature type="compositionally biased region" description="Basic and acidic residues" evidence="1">
    <location>
        <begin position="1767"/>
        <end position="1805"/>
    </location>
</feature>
<feature type="compositionally biased region" description="Acidic residues" evidence="1">
    <location>
        <begin position="4529"/>
        <end position="4540"/>
    </location>
</feature>
<feature type="region of interest" description="Disordered" evidence="1">
    <location>
        <begin position="1569"/>
        <end position="1614"/>
    </location>
</feature>
<feature type="compositionally biased region" description="Basic and acidic residues" evidence="1">
    <location>
        <begin position="2539"/>
        <end position="2560"/>
    </location>
</feature>
<feature type="region of interest" description="Disordered" evidence="1">
    <location>
        <begin position="71"/>
        <end position="160"/>
    </location>
</feature>
<feature type="region of interest" description="Disordered" evidence="1">
    <location>
        <begin position="1674"/>
        <end position="1807"/>
    </location>
</feature>
<feature type="compositionally biased region" description="Polar residues" evidence="1">
    <location>
        <begin position="1753"/>
        <end position="1764"/>
    </location>
</feature>
<feature type="compositionally biased region" description="Basic and acidic residues" evidence="1">
    <location>
        <begin position="138"/>
        <end position="160"/>
    </location>
</feature>
<dbReference type="Proteomes" id="UP000886885">
    <property type="component" value="Chromosome 1D"/>
</dbReference>
<feature type="region of interest" description="Disordered" evidence="1">
    <location>
        <begin position="1875"/>
        <end position="2612"/>
    </location>
</feature>
<feature type="compositionally biased region" description="Basic and acidic residues" evidence="1">
    <location>
        <begin position="1585"/>
        <end position="1596"/>
    </location>
</feature>
<feature type="compositionally biased region" description="Basic and acidic residues" evidence="1">
    <location>
        <begin position="2168"/>
        <end position="2177"/>
    </location>
</feature>
<feature type="region of interest" description="Disordered" evidence="1">
    <location>
        <begin position="2811"/>
        <end position="2865"/>
    </location>
</feature>
<feature type="region of interest" description="Disordered" evidence="1">
    <location>
        <begin position="2626"/>
        <end position="2653"/>
    </location>
</feature>
<feature type="compositionally biased region" description="Basic and acidic residues" evidence="1">
    <location>
        <begin position="2322"/>
        <end position="2339"/>
    </location>
</feature>
<feature type="compositionally biased region" description="Basic and acidic residues" evidence="1">
    <location>
        <begin position="2447"/>
        <end position="2467"/>
    </location>
</feature>
<feature type="region of interest" description="Disordered" evidence="1">
    <location>
        <begin position="262"/>
        <end position="412"/>
    </location>
</feature>
<feature type="compositionally biased region" description="Polar residues" evidence="1">
    <location>
        <begin position="1223"/>
        <end position="1239"/>
    </location>
</feature>
<feature type="compositionally biased region" description="Basic and acidic residues" evidence="1">
    <location>
        <begin position="2354"/>
        <end position="2374"/>
    </location>
</feature>
<name>A0A8X8AIT3_POPTO</name>